<sequence length="145" mass="17362">MSFAEKERNTGFSGCAIMSNRMYKERIKLRLFWEEELLRKEQREKETAPLMSAVRFLRENEMCNAQILDEPREPLKAMGQAEFTERRNKSVNQMFNRHKMEASSLFGAQRDMWLYEARRRGLDISPDWVKKCVPIVNVEKMEFPY</sequence>
<keyword evidence="2" id="KW-1185">Reference proteome</keyword>
<reference evidence="1 2" key="1">
    <citation type="submission" date="2018-11" db="EMBL/GenBank/DDBJ databases">
        <authorList>
            <consortium name="Pathogen Informatics"/>
        </authorList>
    </citation>
    <scope>NUCLEOTIDE SEQUENCE [LARGE SCALE GENOMIC DNA]</scope>
</reference>
<proteinExistence type="predicted"/>
<organism evidence="1 2">
    <name type="scientific">Strongylus vulgaris</name>
    <name type="common">Blood worm</name>
    <dbReference type="NCBI Taxonomy" id="40348"/>
    <lineage>
        <taxon>Eukaryota</taxon>
        <taxon>Metazoa</taxon>
        <taxon>Ecdysozoa</taxon>
        <taxon>Nematoda</taxon>
        <taxon>Chromadorea</taxon>
        <taxon>Rhabditida</taxon>
        <taxon>Rhabditina</taxon>
        <taxon>Rhabditomorpha</taxon>
        <taxon>Strongyloidea</taxon>
        <taxon>Strongylidae</taxon>
        <taxon>Strongylus</taxon>
    </lineage>
</organism>
<dbReference type="Proteomes" id="UP000270094">
    <property type="component" value="Unassembled WGS sequence"/>
</dbReference>
<accession>A0A3P7ILK3</accession>
<evidence type="ECO:0000313" key="1">
    <source>
        <dbReference type="EMBL" id="VDM68713.1"/>
    </source>
</evidence>
<protein>
    <submittedName>
        <fullName evidence="1">Uncharacterized protein</fullName>
    </submittedName>
</protein>
<evidence type="ECO:0000313" key="2">
    <source>
        <dbReference type="Proteomes" id="UP000270094"/>
    </source>
</evidence>
<dbReference type="OrthoDB" id="5824084at2759"/>
<name>A0A3P7ILK3_STRVU</name>
<gene>
    <name evidence="1" type="ORF">SVUK_LOCUS3711</name>
</gene>
<dbReference type="EMBL" id="UYYB01009753">
    <property type="protein sequence ID" value="VDM68713.1"/>
    <property type="molecule type" value="Genomic_DNA"/>
</dbReference>
<dbReference type="AlphaFoldDB" id="A0A3P7ILK3"/>